<evidence type="ECO:0000313" key="3">
    <source>
        <dbReference type="EMBL" id="EAS62440.1"/>
    </source>
</evidence>
<feature type="transmembrane region" description="Helical" evidence="1">
    <location>
        <begin position="90"/>
        <end position="109"/>
    </location>
</feature>
<sequence length="118" mass="12856">MKVAKKIAGWWLGFCISTNALANKTLPNIQVSGLDQNNTDPFAYVKQLGGIAFTLIVSVLIAVMAWSMMRNAWVKYHETGEDGSRANMGAVVQQGLAGIILILFGLYVANWGYQSFGI</sequence>
<dbReference type="EMBL" id="AAOJ01000020">
    <property type="protein sequence ID" value="EAS62440.1"/>
    <property type="molecule type" value="Genomic_DNA"/>
</dbReference>
<dbReference type="OrthoDB" id="7068529at2"/>
<comment type="caution">
    <text evidence="3">The sequence shown here is derived from an EMBL/GenBank/DDBJ whole genome shotgun (WGS) entry which is preliminary data.</text>
</comment>
<keyword evidence="2" id="KW-0732">Signal</keyword>
<dbReference type="HOGENOM" id="CLU_2070888_0_0_6"/>
<evidence type="ECO:0000313" key="4">
    <source>
        <dbReference type="Proteomes" id="UP000001603"/>
    </source>
</evidence>
<feature type="signal peptide" evidence="2">
    <location>
        <begin position="1"/>
        <end position="22"/>
    </location>
</feature>
<proteinExistence type="predicted"/>
<dbReference type="AlphaFoldDB" id="Q1ZJT2"/>
<evidence type="ECO:0000256" key="2">
    <source>
        <dbReference type="SAM" id="SignalP"/>
    </source>
</evidence>
<organism evidence="3 4">
    <name type="scientific">Photobacterium angustum (strain S14 / CCUG 15956)</name>
    <name type="common">Vibrio sp. (strain S14 / CCUG 15956)</name>
    <dbReference type="NCBI Taxonomy" id="314292"/>
    <lineage>
        <taxon>Bacteria</taxon>
        <taxon>Pseudomonadati</taxon>
        <taxon>Pseudomonadota</taxon>
        <taxon>Gammaproteobacteria</taxon>
        <taxon>Vibrionales</taxon>
        <taxon>Vibrionaceae</taxon>
        <taxon>Photobacterium</taxon>
    </lineage>
</organism>
<name>Q1ZJT2_PHOAS</name>
<feature type="transmembrane region" description="Helical" evidence="1">
    <location>
        <begin position="46"/>
        <end position="69"/>
    </location>
</feature>
<dbReference type="Proteomes" id="UP000001603">
    <property type="component" value="Unassembled WGS sequence"/>
</dbReference>
<protein>
    <recommendedName>
        <fullName evidence="5">Integrating conjugative element membrane protein</fullName>
    </recommendedName>
</protein>
<reference evidence="3 4" key="1">
    <citation type="journal article" date="2009" name="Proc. Natl. Acad. Sci. U.S.A.">
        <title>The genomic basis of trophic strategy in marine bacteria.</title>
        <authorList>
            <person name="Lauro F.M."/>
            <person name="McDougald D."/>
            <person name="Thomas T."/>
            <person name="Williams T.J."/>
            <person name="Egan S."/>
            <person name="Rice S."/>
            <person name="DeMaere M.Z."/>
            <person name="Ting L."/>
            <person name="Ertan H."/>
            <person name="Johnson J."/>
            <person name="Ferriera S."/>
            <person name="Lapidus A."/>
            <person name="Anderson I."/>
            <person name="Kyrpides N."/>
            <person name="Munk A.C."/>
            <person name="Detter C."/>
            <person name="Han C.S."/>
            <person name="Brown M.V."/>
            <person name="Robb F.T."/>
            <person name="Kjelleberg S."/>
            <person name="Cavicchioli R."/>
        </authorList>
    </citation>
    <scope>NUCLEOTIDE SEQUENCE [LARGE SCALE GENOMIC DNA]</scope>
    <source>
        <strain evidence="3 4">S14</strain>
    </source>
</reference>
<feature type="chain" id="PRO_5004198798" description="Integrating conjugative element membrane protein" evidence="2">
    <location>
        <begin position="23"/>
        <end position="118"/>
    </location>
</feature>
<keyword evidence="1" id="KW-0472">Membrane</keyword>
<keyword evidence="1" id="KW-1133">Transmembrane helix</keyword>
<dbReference type="RefSeq" id="WP_005363279.1">
    <property type="nucleotide sequence ID" value="NZ_AAOJ01000020.1"/>
</dbReference>
<keyword evidence="1" id="KW-0812">Transmembrane</keyword>
<evidence type="ECO:0008006" key="5">
    <source>
        <dbReference type="Google" id="ProtNLM"/>
    </source>
</evidence>
<evidence type="ECO:0000256" key="1">
    <source>
        <dbReference type="SAM" id="Phobius"/>
    </source>
</evidence>
<gene>
    <name evidence="3" type="ORF">VAS14_00186</name>
</gene>
<accession>Q1ZJT2</accession>